<comment type="caution">
    <text evidence="7">The sequence shown here is derived from an EMBL/GenBank/DDBJ whole genome shotgun (WGS) entry which is preliminary data.</text>
</comment>
<protein>
    <recommendedName>
        <fullName evidence="9">Dynein assembly factor 3, axonemal</fullName>
    </recommendedName>
</protein>
<dbReference type="Pfam" id="PF14740">
    <property type="entry name" value="DUF4471"/>
    <property type="match status" value="1"/>
</dbReference>
<dbReference type="GO" id="GO:0044458">
    <property type="term" value="P:motile cilium assembly"/>
    <property type="evidence" value="ECO:0007669"/>
    <property type="project" value="TreeGrafter"/>
</dbReference>
<dbReference type="AlphaFoldDB" id="A0AAV7HSS5"/>
<proteinExistence type="inferred from homology"/>
<dbReference type="InterPro" id="IPR028235">
    <property type="entry name" value="DNAAF3_C"/>
</dbReference>
<feature type="domain" description="DUF4470" evidence="5">
    <location>
        <begin position="1"/>
        <end position="97"/>
    </location>
</feature>
<evidence type="ECO:0000259" key="6">
    <source>
        <dbReference type="Pfam" id="PF14740"/>
    </source>
</evidence>
<comment type="similarity">
    <text evidence="1">Belongs to the DNAAF3 family.</text>
</comment>
<evidence type="ECO:0000313" key="8">
    <source>
        <dbReference type="Proteomes" id="UP000826195"/>
    </source>
</evidence>
<dbReference type="EMBL" id="JAHXZJ010002991">
    <property type="protein sequence ID" value="KAH0533700.1"/>
    <property type="molecule type" value="Genomic_DNA"/>
</dbReference>
<reference evidence="7 8" key="1">
    <citation type="journal article" date="2021" name="J. Hered.">
        <title>A chromosome-level genome assembly of the parasitoid wasp, Cotesia glomerata (Hymenoptera: Braconidae).</title>
        <authorList>
            <person name="Pinto B.J."/>
            <person name="Weis J.J."/>
            <person name="Gamble T."/>
            <person name="Ode P.J."/>
            <person name="Paul R."/>
            <person name="Zaspel J.M."/>
        </authorList>
    </citation>
    <scope>NUCLEOTIDE SEQUENCE [LARGE SCALE GENOMIC DNA]</scope>
    <source>
        <strain evidence="7">CgM1</strain>
    </source>
</reference>
<name>A0AAV7HSS5_COTGL</name>
<sequence>MWGHSPAIDFQQENIIDNSDNKPLEVLTVGAKDPRHIIKTLASSSVNQKYLINFHVVESSLEPIARSILLLHICLEKDLGLQVASRYFLEILGNSLLVPATAKYLTKAAYQLISVITQTLPCPWISIETLKYKDKDLLEAIFKFWVRAVCEGVPIVKYWDQRIRKSLGTRYDYRDGAFDWDYHMVLKEKNIPNLTSHEYKFWRNNGIAFTWLETEPARSNPTLISSVLPYKEGFIHNSYAGDITNGPYLTWLADKKDEKKKLRATDAAEEQITKLFYQIRMHELCPDDLTAAHRDKAILNGTLVTEMPDIDIEQESWVLKKLEKRDFSSWIDISQAKVIYHSASSFLKYKNKCEWVNKFDVIFVAHNMINHLESIVPLMNKKGILIVESRRLLVEAKKKELEEFANELQKIANSVGIKLSETFNSHDDNFARFVIDT</sequence>
<evidence type="ECO:0008006" key="9">
    <source>
        <dbReference type="Google" id="ProtNLM"/>
    </source>
</evidence>
<dbReference type="PANTHER" id="PTHR22118:SF14">
    <property type="entry name" value="DYNEIN AXONEMAL ASSEMBLY FACTOR 3"/>
    <property type="match status" value="1"/>
</dbReference>
<evidence type="ECO:0000256" key="2">
    <source>
        <dbReference type="ARBA" id="ARBA00022490"/>
    </source>
</evidence>
<dbReference type="GO" id="GO:0070286">
    <property type="term" value="P:axonemal dynein complex assembly"/>
    <property type="evidence" value="ECO:0007669"/>
    <property type="project" value="InterPro"/>
</dbReference>
<keyword evidence="2" id="KW-0963">Cytoplasm</keyword>
<keyword evidence="3" id="KW-0970">Cilium biogenesis/degradation</keyword>
<evidence type="ECO:0000313" key="7">
    <source>
        <dbReference type="EMBL" id="KAH0533700.1"/>
    </source>
</evidence>
<evidence type="ECO:0000259" key="5">
    <source>
        <dbReference type="Pfam" id="PF14737"/>
    </source>
</evidence>
<dbReference type="InterPro" id="IPR027974">
    <property type="entry name" value="DUF4470"/>
</dbReference>
<feature type="domain" description="Dynein assembly factor 3 C-terminal" evidence="6">
    <location>
        <begin position="126"/>
        <end position="418"/>
    </location>
</feature>
<dbReference type="GO" id="GO:0120293">
    <property type="term" value="C:dynein axonemal particle"/>
    <property type="evidence" value="ECO:0007669"/>
    <property type="project" value="UniProtKB-SubCell"/>
</dbReference>
<evidence type="ECO:0000256" key="1">
    <source>
        <dbReference type="ARBA" id="ARBA00010449"/>
    </source>
</evidence>
<keyword evidence="8" id="KW-1185">Reference proteome</keyword>
<evidence type="ECO:0000256" key="3">
    <source>
        <dbReference type="ARBA" id="ARBA00022794"/>
    </source>
</evidence>
<comment type="subcellular location">
    <subcellularLocation>
        <location evidence="4">Dynein axonemal particle</location>
    </subcellularLocation>
</comment>
<evidence type="ECO:0000256" key="4">
    <source>
        <dbReference type="ARBA" id="ARBA00024190"/>
    </source>
</evidence>
<accession>A0AAV7HSS5</accession>
<dbReference type="PANTHER" id="PTHR22118">
    <property type="entry name" value="DYNEIN ASSEMBLY FACTOR 3, AXONEMAL"/>
    <property type="match status" value="1"/>
</dbReference>
<organism evidence="7 8">
    <name type="scientific">Cotesia glomerata</name>
    <name type="common">Lepidopteran parasitic wasp</name>
    <name type="synonym">Apanteles glomeratus</name>
    <dbReference type="NCBI Taxonomy" id="32391"/>
    <lineage>
        <taxon>Eukaryota</taxon>
        <taxon>Metazoa</taxon>
        <taxon>Ecdysozoa</taxon>
        <taxon>Arthropoda</taxon>
        <taxon>Hexapoda</taxon>
        <taxon>Insecta</taxon>
        <taxon>Pterygota</taxon>
        <taxon>Neoptera</taxon>
        <taxon>Endopterygota</taxon>
        <taxon>Hymenoptera</taxon>
        <taxon>Apocrita</taxon>
        <taxon>Ichneumonoidea</taxon>
        <taxon>Braconidae</taxon>
        <taxon>Microgastrinae</taxon>
        <taxon>Cotesia</taxon>
    </lineage>
</organism>
<dbReference type="Pfam" id="PF14737">
    <property type="entry name" value="DUF4470"/>
    <property type="match status" value="1"/>
</dbReference>
<dbReference type="InterPro" id="IPR039304">
    <property type="entry name" value="DNAAF3"/>
</dbReference>
<dbReference type="Proteomes" id="UP000826195">
    <property type="component" value="Unassembled WGS sequence"/>
</dbReference>
<gene>
    <name evidence="7" type="ORF">KQX54_000427</name>
</gene>